<dbReference type="AlphaFoldDB" id="A0A1B6D8Q2"/>
<dbReference type="EMBL" id="GEDC01015256">
    <property type="protein sequence ID" value="JAS22042.1"/>
    <property type="molecule type" value="Transcribed_RNA"/>
</dbReference>
<feature type="domain" description="DDE-1" evidence="1">
    <location>
        <begin position="1"/>
        <end position="88"/>
    </location>
</feature>
<feature type="non-terminal residue" evidence="2">
    <location>
        <position position="1"/>
    </location>
</feature>
<dbReference type="Pfam" id="PF03184">
    <property type="entry name" value="DDE_1"/>
    <property type="match status" value="1"/>
</dbReference>
<organism evidence="2">
    <name type="scientific">Clastoptera arizonana</name>
    <name type="common">Arizona spittle bug</name>
    <dbReference type="NCBI Taxonomy" id="38151"/>
    <lineage>
        <taxon>Eukaryota</taxon>
        <taxon>Metazoa</taxon>
        <taxon>Ecdysozoa</taxon>
        <taxon>Arthropoda</taxon>
        <taxon>Hexapoda</taxon>
        <taxon>Insecta</taxon>
        <taxon>Pterygota</taxon>
        <taxon>Neoptera</taxon>
        <taxon>Paraneoptera</taxon>
        <taxon>Hemiptera</taxon>
        <taxon>Auchenorrhyncha</taxon>
        <taxon>Cercopoidea</taxon>
        <taxon>Clastopteridae</taxon>
        <taxon>Clastoptera</taxon>
    </lineage>
</organism>
<proteinExistence type="predicted"/>
<evidence type="ECO:0000259" key="1">
    <source>
        <dbReference type="Pfam" id="PF03184"/>
    </source>
</evidence>
<reference evidence="2" key="1">
    <citation type="submission" date="2015-12" db="EMBL/GenBank/DDBJ databases">
        <title>De novo transcriptome assembly of four potential Pierce s Disease insect vectors from Arizona vineyards.</title>
        <authorList>
            <person name="Tassone E.E."/>
        </authorList>
    </citation>
    <scope>NUCLEOTIDE SEQUENCE</scope>
</reference>
<name>A0A1B6D8Q2_9HEMI</name>
<accession>A0A1B6D8Q2</accession>
<protein>
    <recommendedName>
        <fullName evidence="1">DDE-1 domain-containing protein</fullName>
    </recommendedName>
</protein>
<dbReference type="GO" id="GO:0003676">
    <property type="term" value="F:nucleic acid binding"/>
    <property type="evidence" value="ECO:0007669"/>
    <property type="project" value="InterPro"/>
</dbReference>
<evidence type="ECO:0000313" key="2">
    <source>
        <dbReference type="EMBL" id="JAS22042.1"/>
    </source>
</evidence>
<dbReference type="InterPro" id="IPR004875">
    <property type="entry name" value="DDE_SF_endonuclease_dom"/>
</dbReference>
<gene>
    <name evidence="2" type="ORF">g.23271</name>
</gene>
<sequence>LLVLDGHSTHSKNFEAITLAKESGVIFLQLPGHTTHRPLDVDVFKCLQLYYNEAVIKHLRKENRMTQYSVVGIFSEAYSRAANMSNAISGFKSTGIWPVNRHVF</sequence>